<keyword evidence="3 8" id="KW-0479">Metal-binding</keyword>
<gene>
    <name evidence="9" type="ORF">AWT59_2947</name>
</gene>
<keyword evidence="4 8" id="KW-0408">Iron</keyword>
<keyword evidence="2 8" id="KW-0001">2Fe-2S</keyword>
<dbReference type="Gene3D" id="3.40.30.10">
    <property type="entry name" value="Glutaredoxin"/>
    <property type="match status" value="1"/>
</dbReference>
<dbReference type="PANTHER" id="PTHR10371">
    <property type="entry name" value="NADH DEHYDROGENASE UBIQUINONE FLAVOPROTEIN 2, MITOCHONDRIAL"/>
    <property type="match status" value="1"/>
</dbReference>
<evidence type="ECO:0000256" key="4">
    <source>
        <dbReference type="ARBA" id="ARBA00023004"/>
    </source>
</evidence>
<dbReference type="GO" id="GO:0046872">
    <property type="term" value="F:metal ion binding"/>
    <property type="evidence" value="ECO:0007669"/>
    <property type="project" value="UniProtKB-KW"/>
</dbReference>
<dbReference type="InterPro" id="IPR002023">
    <property type="entry name" value="NuoE-like"/>
</dbReference>
<dbReference type="InterPro" id="IPR041921">
    <property type="entry name" value="NuoE_N"/>
</dbReference>
<protein>
    <submittedName>
        <fullName evidence="9">NADH-quinone oxidoreductase, subunit E</fullName>
    </submittedName>
</protein>
<evidence type="ECO:0000256" key="2">
    <source>
        <dbReference type="ARBA" id="ARBA00022714"/>
    </source>
</evidence>
<comment type="caution">
    <text evidence="9">The sequence shown here is derived from an EMBL/GenBank/DDBJ whole genome shotgun (WGS) entry which is preliminary data.</text>
</comment>
<evidence type="ECO:0000256" key="8">
    <source>
        <dbReference type="PIRSR" id="PIRSR000216-1"/>
    </source>
</evidence>
<dbReference type="Pfam" id="PF01257">
    <property type="entry name" value="2Fe-2S_thioredx"/>
    <property type="match status" value="1"/>
</dbReference>
<dbReference type="FunFam" id="1.10.10.1590:FF:000001">
    <property type="entry name" value="NADH-quinone oxidoreductase subunit E"/>
    <property type="match status" value="1"/>
</dbReference>
<comment type="catalytic activity">
    <reaction evidence="7">
        <text>a quinone + NADH + 5 H(+)(in) = a quinol + NAD(+) + 4 H(+)(out)</text>
        <dbReference type="Rhea" id="RHEA:57888"/>
        <dbReference type="ChEBI" id="CHEBI:15378"/>
        <dbReference type="ChEBI" id="CHEBI:24646"/>
        <dbReference type="ChEBI" id="CHEBI:57540"/>
        <dbReference type="ChEBI" id="CHEBI:57945"/>
        <dbReference type="ChEBI" id="CHEBI:132124"/>
    </reaction>
</comment>
<proteinExistence type="inferred from homology"/>
<evidence type="ECO:0000256" key="6">
    <source>
        <dbReference type="ARBA" id="ARBA00034078"/>
    </source>
</evidence>
<reference evidence="9 10" key="1">
    <citation type="submission" date="2016-02" db="EMBL/GenBank/DDBJ databases">
        <authorList>
            <person name="Wen L."/>
            <person name="He K."/>
            <person name="Yang H."/>
        </authorList>
    </citation>
    <scope>NUCLEOTIDE SEQUENCE [LARGE SCALE GENOMIC DNA]</scope>
    <source>
        <strain evidence="9">ShG14-8</strain>
    </source>
</reference>
<organism evidence="9 10">
    <name type="scientific">Candidatus Gallionella acididurans</name>
    <dbReference type="NCBI Taxonomy" id="1796491"/>
    <lineage>
        <taxon>Bacteria</taxon>
        <taxon>Pseudomonadati</taxon>
        <taxon>Pseudomonadota</taxon>
        <taxon>Betaproteobacteria</taxon>
        <taxon>Nitrosomonadales</taxon>
        <taxon>Gallionellaceae</taxon>
        <taxon>Gallionella</taxon>
    </lineage>
</organism>
<evidence type="ECO:0000313" key="10">
    <source>
        <dbReference type="Proteomes" id="UP000070578"/>
    </source>
</evidence>
<accession>A0A139BPL5</accession>
<dbReference type="EMBL" id="LSLI01000119">
    <property type="protein sequence ID" value="KXS30924.1"/>
    <property type="molecule type" value="Genomic_DNA"/>
</dbReference>
<dbReference type="GO" id="GO:0003954">
    <property type="term" value="F:NADH dehydrogenase activity"/>
    <property type="evidence" value="ECO:0007669"/>
    <property type="project" value="TreeGrafter"/>
</dbReference>
<dbReference type="NCBIfam" id="TIGR01958">
    <property type="entry name" value="nuoE_fam"/>
    <property type="match status" value="1"/>
</dbReference>
<dbReference type="AlphaFoldDB" id="A0A139BPL5"/>
<dbReference type="CDD" id="cd03064">
    <property type="entry name" value="TRX_Fd_NuoE"/>
    <property type="match status" value="1"/>
</dbReference>
<evidence type="ECO:0000256" key="1">
    <source>
        <dbReference type="ARBA" id="ARBA00010643"/>
    </source>
</evidence>
<comment type="cofactor">
    <cofactor evidence="8">
        <name>[2Fe-2S] cluster</name>
        <dbReference type="ChEBI" id="CHEBI:190135"/>
    </cofactor>
    <text evidence="8">Binds 1 [2Fe-2S] cluster.</text>
</comment>
<reference evidence="9 10" key="2">
    <citation type="submission" date="2016-03" db="EMBL/GenBank/DDBJ databases">
        <title>New uncultured bacterium of the family Gallionellaceae from acid mine drainage: description and reconstruction of genome based on metagenomic analysis of microbial community.</title>
        <authorList>
            <person name="Kadnikov V."/>
            <person name="Ivasenko D."/>
            <person name="Beletsky A."/>
            <person name="Mardanov A."/>
            <person name="Danilova E."/>
            <person name="Pimenov N."/>
            <person name="Karnachuk O."/>
            <person name="Ravin N."/>
        </authorList>
    </citation>
    <scope>NUCLEOTIDE SEQUENCE [LARGE SCALE GENOMIC DNA]</scope>
    <source>
        <strain evidence="9">ShG14-8</strain>
    </source>
</reference>
<evidence type="ECO:0000313" key="9">
    <source>
        <dbReference type="EMBL" id="KXS30924.1"/>
    </source>
</evidence>
<dbReference type="PANTHER" id="PTHR10371:SF3">
    <property type="entry name" value="NADH DEHYDROGENASE [UBIQUINONE] FLAVOPROTEIN 2, MITOCHONDRIAL"/>
    <property type="match status" value="1"/>
</dbReference>
<dbReference type="NCBIfam" id="NF005723">
    <property type="entry name" value="PRK07539.1-3"/>
    <property type="match status" value="1"/>
</dbReference>
<dbReference type="GO" id="GO:0051537">
    <property type="term" value="F:2 iron, 2 sulfur cluster binding"/>
    <property type="evidence" value="ECO:0007669"/>
    <property type="project" value="UniProtKB-KW"/>
</dbReference>
<dbReference type="SUPFAM" id="SSF52833">
    <property type="entry name" value="Thioredoxin-like"/>
    <property type="match status" value="1"/>
</dbReference>
<dbReference type="InterPro" id="IPR036249">
    <property type="entry name" value="Thioredoxin-like_sf"/>
</dbReference>
<sequence length="175" mass="19470">MSGLPSRKTNFFKVFEMLSEQIRARIDRELKKYPADQRQSAVMAALRFVQDEKGWIATDDMADIASYLGMAQVAVYEVATFYHMYNLKPMGKHLITVCTNLPCTLGGAGDTVAYLQDKLGIGLDEVSADGKYGLRQGECMGACKEAPLFTLNNKKICGRLTREKIDTILAELDQS</sequence>
<name>A0A139BPL5_9PROT</name>
<comment type="similarity">
    <text evidence="1">Belongs to the complex I 24 kDa subunit family.</text>
</comment>
<comment type="cofactor">
    <cofactor evidence="6">
        <name>[2Fe-2S] cluster</name>
        <dbReference type="ChEBI" id="CHEBI:190135"/>
    </cofactor>
</comment>
<evidence type="ECO:0000256" key="7">
    <source>
        <dbReference type="ARBA" id="ARBA00047712"/>
    </source>
</evidence>
<feature type="binding site" evidence="8">
    <location>
        <position position="143"/>
    </location>
    <ligand>
        <name>[2Fe-2S] cluster</name>
        <dbReference type="ChEBI" id="CHEBI:190135"/>
    </ligand>
</feature>
<feature type="binding site" evidence="8">
    <location>
        <position position="103"/>
    </location>
    <ligand>
        <name>[2Fe-2S] cluster</name>
        <dbReference type="ChEBI" id="CHEBI:190135"/>
    </ligand>
</feature>
<evidence type="ECO:0000256" key="3">
    <source>
        <dbReference type="ARBA" id="ARBA00022723"/>
    </source>
</evidence>
<dbReference type="InterPro" id="IPR042128">
    <property type="entry name" value="NuoE_dom"/>
</dbReference>
<keyword evidence="5 8" id="KW-0411">Iron-sulfur</keyword>
<dbReference type="Gene3D" id="1.10.10.1590">
    <property type="entry name" value="NADH-quinone oxidoreductase subunit E"/>
    <property type="match status" value="1"/>
</dbReference>
<dbReference type="PIRSF" id="PIRSF000216">
    <property type="entry name" value="NADH_DH_24kDa"/>
    <property type="match status" value="1"/>
</dbReference>
<dbReference type="PATRIC" id="fig|1796491.3.peg.3229"/>
<feature type="binding site" evidence="8">
    <location>
        <position position="98"/>
    </location>
    <ligand>
        <name>[2Fe-2S] cluster</name>
        <dbReference type="ChEBI" id="CHEBI:190135"/>
    </ligand>
</feature>
<feature type="binding site" evidence="8">
    <location>
        <position position="139"/>
    </location>
    <ligand>
        <name>[2Fe-2S] cluster</name>
        <dbReference type="ChEBI" id="CHEBI:190135"/>
    </ligand>
</feature>
<dbReference type="Proteomes" id="UP000070578">
    <property type="component" value="Unassembled WGS sequence"/>
</dbReference>
<evidence type="ECO:0000256" key="5">
    <source>
        <dbReference type="ARBA" id="ARBA00023014"/>
    </source>
</evidence>